<dbReference type="Gene3D" id="3.30.559.10">
    <property type="entry name" value="Chloramphenicol acetyltransferase-like domain"/>
    <property type="match status" value="2"/>
</dbReference>
<dbReference type="Proteomes" id="UP000823388">
    <property type="component" value="Chromosome 8N"/>
</dbReference>
<dbReference type="InterPro" id="IPR050898">
    <property type="entry name" value="Plant_acyltransferase"/>
</dbReference>
<name>A0A8T0PDG2_PANVG</name>
<evidence type="ECO:0000256" key="1">
    <source>
        <dbReference type="ARBA" id="ARBA00009861"/>
    </source>
</evidence>
<dbReference type="InterPro" id="IPR023213">
    <property type="entry name" value="CAT-like_dom_sf"/>
</dbReference>
<protein>
    <recommendedName>
        <fullName evidence="5">Benzyl alcohol O-benzoyltransferase</fullName>
    </recommendedName>
</protein>
<dbReference type="PANTHER" id="PTHR31147:SF66">
    <property type="entry name" value="OS05G0315700 PROTEIN"/>
    <property type="match status" value="1"/>
</dbReference>
<evidence type="ECO:0008006" key="5">
    <source>
        <dbReference type="Google" id="ProtNLM"/>
    </source>
</evidence>
<evidence type="ECO:0000256" key="2">
    <source>
        <dbReference type="ARBA" id="ARBA00022679"/>
    </source>
</evidence>
<keyword evidence="2" id="KW-0808">Transferase</keyword>
<dbReference type="EMBL" id="CM029052">
    <property type="protein sequence ID" value="KAG2557276.1"/>
    <property type="molecule type" value="Genomic_DNA"/>
</dbReference>
<comment type="caution">
    <text evidence="3">The sequence shown here is derived from an EMBL/GenBank/DDBJ whole genome shotgun (WGS) entry which is preliminary data.</text>
</comment>
<organism evidence="3 4">
    <name type="scientific">Panicum virgatum</name>
    <name type="common">Blackwell switchgrass</name>
    <dbReference type="NCBI Taxonomy" id="38727"/>
    <lineage>
        <taxon>Eukaryota</taxon>
        <taxon>Viridiplantae</taxon>
        <taxon>Streptophyta</taxon>
        <taxon>Embryophyta</taxon>
        <taxon>Tracheophyta</taxon>
        <taxon>Spermatophyta</taxon>
        <taxon>Magnoliopsida</taxon>
        <taxon>Liliopsida</taxon>
        <taxon>Poales</taxon>
        <taxon>Poaceae</taxon>
        <taxon>PACMAD clade</taxon>
        <taxon>Panicoideae</taxon>
        <taxon>Panicodae</taxon>
        <taxon>Paniceae</taxon>
        <taxon>Panicinae</taxon>
        <taxon>Panicum</taxon>
        <taxon>Panicum sect. Hiantes</taxon>
    </lineage>
</organism>
<reference evidence="3 4" key="1">
    <citation type="submission" date="2020-05" db="EMBL/GenBank/DDBJ databases">
        <title>WGS assembly of Panicum virgatum.</title>
        <authorList>
            <person name="Lovell J.T."/>
            <person name="Jenkins J."/>
            <person name="Shu S."/>
            <person name="Juenger T.E."/>
            <person name="Schmutz J."/>
        </authorList>
    </citation>
    <scope>NUCLEOTIDE SEQUENCE [LARGE SCALE GENOMIC DNA]</scope>
    <source>
        <strain evidence="4">cv. AP13</strain>
    </source>
</reference>
<dbReference type="PANTHER" id="PTHR31147">
    <property type="entry name" value="ACYL TRANSFERASE 4"/>
    <property type="match status" value="1"/>
</dbReference>
<keyword evidence="4" id="KW-1185">Reference proteome</keyword>
<sequence>MNPWAARIPCGLYGRLLPKPLCPTTRSLDGSESTMDGSMPSTAPGLKELIFDVPGCSAILNTPLLLVQVTRLACGGFILGVRLNHTMADGVGLTQFLGAVAELARGAQSPSVLPVWKREVLEGRKQQPALVHDKLDTDTKPSSIMLPFANATHRLHSFFFGPREIASIRAQLPPHLQKRATKLDTIAGWIWKFRTMALAPDPDEVMQLMVIVNARGRNTAAAGIPIGYYGNAFATPAAVSTAGELCTNPLSYAVELVRKAKNQVDMEHMLSMTDLIVLRRGRIPPFTAGTYILLDETKVRFHELDFGWGKPVYAGPAEVVSARSPSRASFLLASKNANGEDGIAVPISLPGPAMDRLVEEMSKYAHQPM</sequence>
<dbReference type="Pfam" id="PF02458">
    <property type="entry name" value="Transferase"/>
    <property type="match status" value="1"/>
</dbReference>
<dbReference type="AlphaFoldDB" id="A0A8T0PDG2"/>
<evidence type="ECO:0000313" key="3">
    <source>
        <dbReference type="EMBL" id="KAG2557276.1"/>
    </source>
</evidence>
<gene>
    <name evidence="3" type="ORF">PVAP13_8NG170801</name>
</gene>
<proteinExistence type="inferred from homology"/>
<accession>A0A8T0PDG2</accession>
<comment type="similarity">
    <text evidence="1">Belongs to the plant acyltransferase family.</text>
</comment>
<dbReference type="GO" id="GO:0016747">
    <property type="term" value="F:acyltransferase activity, transferring groups other than amino-acyl groups"/>
    <property type="evidence" value="ECO:0007669"/>
    <property type="project" value="UniProtKB-ARBA"/>
</dbReference>
<evidence type="ECO:0000313" key="4">
    <source>
        <dbReference type="Proteomes" id="UP000823388"/>
    </source>
</evidence>